<feature type="transmembrane region" description="Helical" evidence="12">
    <location>
        <begin position="270"/>
        <end position="289"/>
    </location>
</feature>
<dbReference type="HAMAP" id="MF_00038">
    <property type="entry name" value="MraY"/>
    <property type="match status" value="1"/>
</dbReference>
<feature type="binding site" evidence="14">
    <location>
        <position position="337"/>
    </location>
    <ligand>
        <name>Mg(2+)</name>
        <dbReference type="ChEBI" id="CHEBI:18420"/>
    </ligand>
</feature>
<comment type="subcellular location">
    <subcellularLocation>
        <location evidence="12">Cell membrane</location>
        <topology evidence="12">Multi-pass membrane protein</topology>
    </subcellularLocation>
    <subcellularLocation>
        <location evidence="1">Membrane</location>
        <topology evidence="1">Multi-pass membrane protein</topology>
    </subcellularLocation>
</comment>
<comment type="pathway">
    <text evidence="12">Cell wall biogenesis; peptidoglycan biosynthesis.</text>
</comment>
<keyword evidence="12 14" id="KW-0460">Magnesium</keyword>
<evidence type="ECO:0000256" key="5">
    <source>
        <dbReference type="ARBA" id="ARBA00022692"/>
    </source>
</evidence>
<keyword evidence="12 14" id="KW-0479">Metal-binding</keyword>
<feature type="transmembrane region" description="Helical" evidence="12">
    <location>
        <begin position="309"/>
        <end position="326"/>
    </location>
</feature>
<evidence type="ECO:0000256" key="11">
    <source>
        <dbReference type="ARBA" id="ARBA00023316"/>
    </source>
</evidence>
<comment type="function">
    <text evidence="12">Catalyzes the initial step of the lipid cycle reactions in the biosynthesis of the cell wall peptidoglycan: transfers peptidoglycan precursor phospho-MurNAc-pentapeptide from UDP-MurNAc-pentapeptide onto the lipid carrier undecaprenyl phosphate, yielding undecaprenyl-pyrophosphoryl-MurNAc-pentapeptide, known as lipid I.</text>
</comment>
<comment type="catalytic activity">
    <reaction evidence="12">
        <text>UDP-N-acetyl-alpha-D-muramoyl-L-alanyl-gamma-D-glutamyl-meso-2,6-diaminopimeloyl-D-alanyl-D-alanine + di-trans,octa-cis-undecaprenyl phosphate = di-trans,octa-cis-undecaprenyl diphospho-N-acetyl-alpha-D-muramoyl-L-alanyl-D-glutamyl-meso-2,6-diaminopimeloyl-D-alanyl-D-alanine + UMP</text>
        <dbReference type="Rhea" id="RHEA:28386"/>
        <dbReference type="ChEBI" id="CHEBI:57865"/>
        <dbReference type="ChEBI" id="CHEBI:60392"/>
        <dbReference type="ChEBI" id="CHEBI:61386"/>
        <dbReference type="ChEBI" id="CHEBI:61387"/>
        <dbReference type="EC" id="2.7.8.13"/>
    </reaction>
</comment>
<dbReference type="PROSITE" id="PS01348">
    <property type="entry name" value="MRAY_2"/>
    <property type="match status" value="1"/>
</dbReference>
<keyword evidence="4 12" id="KW-0808">Transferase</keyword>
<comment type="similarity">
    <text evidence="2 12">Belongs to the glycosyltransferase 4 family. MraY subfamily.</text>
</comment>
<dbReference type="GO" id="GO:0051301">
    <property type="term" value="P:cell division"/>
    <property type="evidence" value="ECO:0007669"/>
    <property type="project" value="UniProtKB-KW"/>
</dbReference>
<comment type="cofactor">
    <cofactor evidence="12 14">
        <name>Mg(2+)</name>
        <dbReference type="ChEBI" id="CHEBI:18420"/>
    </cofactor>
</comment>
<evidence type="ECO:0000256" key="3">
    <source>
        <dbReference type="ARBA" id="ARBA00022618"/>
    </source>
</evidence>
<dbReference type="PROSITE" id="PS01347">
    <property type="entry name" value="MRAY_1"/>
    <property type="match status" value="1"/>
</dbReference>
<evidence type="ECO:0000256" key="9">
    <source>
        <dbReference type="ARBA" id="ARBA00023136"/>
    </source>
</evidence>
<dbReference type="AlphaFoldDB" id="A0AAT9GI42"/>
<protein>
    <recommendedName>
        <fullName evidence="12 13">Phospho-N-acetylmuramoyl-pentapeptide-transferase</fullName>
        <ecNumber evidence="12 13">2.7.8.13</ecNumber>
    </recommendedName>
    <alternativeName>
        <fullName evidence="12">UDP-MurNAc-pentapeptide phosphotransferase</fullName>
    </alternativeName>
</protein>
<dbReference type="PANTHER" id="PTHR22926:SF5">
    <property type="entry name" value="PHOSPHO-N-ACETYLMURAMOYL-PENTAPEPTIDE-TRANSFERASE HOMOLOG"/>
    <property type="match status" value="1"/>
</dbReference>
<evidence type="ECO:0000256" key="13">
    <source>
        <dbReference type="NCBIfam" id="TIGR00445"/>
    </source>
</evidence>
<feature type="transmembrane region" description="Helical" evidence="12">
    <location>
        <begin position="20"/>
        <end position="43"/>
    </location>
</feature>
<evidence type="ECO:0000256" key="14">
    <source>
        <dbReference type="PIRSR" id="PIRSR600715-1"/>
    </source>
</evidence>
<evidence type="ECO:0000256" key="8">
    <source>
        <dbReference type="ARBA" id="ARBA00022989"/>
    </source>
</evidence>
<proteinExistence type="inferred from homology"/>
<evidence type="ECO:0000256" key="6">
    <source>
        <dbReference type="ARBA" id="ARBA00022960"/>
    </source>
</evidence>
<dbReference type="InterPro" id="IPR003524">
    <property type="entry name" value="PNAcMuramoyl-5peptid_Trfase"/>
</dbReference>
<keyword evidence="10 12" id="KW-0131">Cell cycle</keyword>
<keyword evidence="6 12" id="KW-0133">Cell shape</keyword>
<accession>A0AAT9GI42</accession>
<dbReference type="Pfam" id="PF10555">
    <property type="entry name" value="MraY_sig1"/>
    <property type="match status" value="1"/>
</dbReference>
<evidence type="ECO:0000256" key="2">
    <source>
        <dbReference type="ARBA" id="ARBA00005583"/>
    </source>
</evidence>
<dbReference type="CDD" id="cd06852">
    <property type="entry name" value="GT_MraY"/>
    <property type="match status" value="1"/>
</dbReference>
<keyword evidence="9 12" id="KW-0472">Membrane</keyword>
<feature type="transmembrane region" description="Helical" evidence="12">
    <location>
        <begin position="243"/>
        <end position="263"/>
    </location>
</feature>
<keyword evidence="5 12" id="KW-0812">Transmembrane</keyword>
<dbReference type="Pfam" id="PF00953">
    <property type="entry name" value="Glycos_transf_4"/>
    <property type="match status" value="1"/>
</dbReference>
<dbReference type="EMBL" id="AP029612">
    <property type="protein sequence ID" value="BFG70319.1"/>
    <property type="molecule type" value="Genomic_DNA"/>
</dbReference>
<evidence type="ECO:0000313" key="15">
    <source>
        <dbReference type="EMBL" id="BFG70319.1"/>
    </source>
</evidence>
<organism evidence="15">
    <name type="scientific">Sediminibacterium sp. KACHI17</name>
    <dbReference type="NCBI Taxonomy" id="1751071"/>
    <lineage>
        <taxon>Bacteria</taxon>
        <taxon>Pseudomonadati</taxon>
        <taxon>Bacteroidota</taxon>
        <taxon>Chitinophagia</taxon>
        <taxon>Chitinophagales</taxon>
        <taxon>Chitinophagaceae</taxon>
        <taxon>Sediminibacterium</taxon>
    </lineage>
</organism>
<dbReference type="RefSeq" id="WP_353550603.1">
    <property type="nucleotide sequence ID" value="NZ_AP029612.1"/>
</dbReference>
<dbReference type="GO" id="GO:0071555">
    <property type="term" value="P:cell wall organization"/>
    <property type="evidence" value="ECO:0007669"/>
    <property type="project" value="UniProtKB-KW"/>
</dbReference>
<dbReference type="GO" id="GO:0005886">
    <property type="term" value="C:plasma membrane"/>
    <property type="evidence" value="ECO:0007669"/>
    <property type="project" value="UniProtKB-SubCell"/>
</dbReference>
<evidence type="ECO:0000256" key="7">
    <source>
        <dbReference type="ARBA" id="ARBA00022984"/>
    </source>
</evidence>
<keyword evidence="8 12" id="KW-1133">Transmembrane helix</keyword>
<dbReference type="EC" id="2.7.8.13" evidence="12 13"/>
<dbReference type="InterPro" id="IPR018480">
    <property type="entry name" value="PNAcMuramoyl-5peptid_Trfase_CS"/>
</dbReference>
<evidence type="ECO:0000256" key="1">
    <source>
        <dbReference type="ARBA" id="ARBA00004141"/>
    </source>
</evidence>
<feature type="transmembrane region" description="Helical" evidence="12">
    <location>
        <begin position="141"/>
        <end position="165"/>
    </location>
</feature>
<dbReference type="GO" id="GO:0008360">
    <property type="term" value="P:regulation of cell shape"/>
    <property type="evidence" value="ECO:0007669"/>
    <property type="project" value="UniProtKB-KW"/>
</dbReference>
<keyword evidence="3 12" id="KW-0132">Cell division</keyword>
<dbReference type="NCBIfam" id="TIGR00445">
    <property type="entry name" value="mraY"/>
    <property type="match status" value="1"/>
</dbReference>
<feature type="transmembrane region" description="Helical" evidence="12">
    <location>
        <begin position="75"/>
        <end position="93"/>
    </location>
</feature>
<dbReference type="InterPro" id="IPR000715">
    <property type="entry name" value="Glycosyl_transferase_4"/>
</dbReference>
<evidence type="ECO:0000256" key="10">
    <source>
        <dbReference type="ARBA" id="ARBA00023306"/>
    </source>
</evidence>
<dbReference type="GO" id="GO:0008963">
    <property type="term" value="F:phospho-N-acetylmuramoyl-pentapeptide-transferase activity"/>
    <property type="evidence" value="ECO:0007669"/>
    <property type="project" value="UniProtKB-UniRule"/>
</dbReference>
<feature type="transmembrane region" description="Helical" evidence="12">
    <location>
        <begin position="414"/>
        <end position="433"/>
    </location>
</feature>
<dbReference type="GO" id="GO:0009252">
    <property type="term" value="P:peptidoglycan biosynthetic process"/>
    <property type="evidence" value="ECO:0007669"/>
    <property type="project" value="UniProtKB-UniRule"/>
</dbReference>
<feature type="binding site" evidence="14">
    <location>
        <position position="262"/>
    </location>
    <ligand>
        <name>Mg(2+)</name>
        <dbReference type="ChEBI" id="CHEBI:18420"/>
    </ligand>
</feature>
<dbReference type="GO" id="GO:0046872">
    <property type="term" value="F:metal ion binding"/>
    <property type="evidence" value="ECO:0007669"/>
    <property type="project" value="UniProtKB-KW"/>
</dbReference>
<feature type="transmembrane region" description="Helical" evidence="12">
    <location>
        <begin position="360"/>
        <end position="383"/>
    </location>
</feature>
<feature type="transmembrane region" description="Helical" evidence="12">
    <location>
        <begin position="333"/>
        <end position="354"/>
    </location>
</feature>
<reference evidence="15" key="1">
    <citation type="submission" date="2024-02" db="EMBL/GenBank/DDBJ databases">
        <title>Sediminibacterium planktonica sp. nov. and Sediminibacterium longus sp. nov., isolated from surface lake and river water.</title>
        <authorList>
            <person name="Watanabe K."/>
            <person name="Takemine S."/>
            <person name="Ishii Y."/>
            <person name="Ogata Y."/>
            <person name="Shindo C."/>
            <person name="Suda W."/>
        </authorList>
    </citation>
    <scope>NUCLEOTIDE SEQUENCE</scope>
    <source>
        <strain evidence="15">KACHI17</strain>
    </source>
</reference>
<evidence type="ECO:0000256" key="4">
    <source>
        <dbReference type="ARBA" id="ARBA00022679"/>
    </source>
</evidence>
<feature type="transmembrane region" description="Helical" evidence="12">
    <location>
        <begin position="99"/>
        <end position="120"/>
    </location>
</feature>
<keyword evidence="12" id="KW-1003">Cell membrane</keyword>
<name>A0AAT9GI42_9BACT</name>
<sequence>MLYQLFTWLKQEFNMPGAGMFQFLTFRIAMAVLLSLVIATVYGKRLILFLQKKQIGETVRDLGLQGEHLKKGTPTMGGIIILLSILIPTLLFANLDKVYIRLMILCTVWLGIIGFLDDYFKIRARKAAQQKGESYKKKDSDGLAGISKIIGQVGLGIIIGTTLYFSNAVTVEREIVSTPYATLQQGERFAKDTNVVTRTINGVERHYVKVKTPITTIPFVKNHEFNYSKLISWMGEGAEKYTWIIYILIVTFIITAVSNGANITDGLDGLAAGVSAIIGVALGVFIYVSGNYVLADYLNVMYIPNLGELSIFVGAFVGACIGFLWYNVYPAQVFMGDTGSLALGGIIASLAIIVRKELLIPIFCGVFLIELLSVMIQVSYFKYTKKKFGEGRRVFLMSPLHHHYQKKGFHENKIAIRFWIVTVLCVVMSILTLKMR</sequence>
<keyword evidence="7 12" id="KW-0573">Peptidoglycan synthesis</keyword>
<gene>
    <name evidence="12 15" type="primary">mraY</name>
    <name evidence="15" type="ORF">KACHI17_12000</name>
</gene>
<keyword evidence="11 12" id="KW-0961">Cell wall biogenesis/degradation</keyword>
<evidence type="ECO:0000256" key="12">
    <source>
        <dbReference type="HAMAP-Rule" id="MF_00038"/>
    </source>
</evidence>
<dbReference type="PANTHER" id="PTHR22926">
    <property type="entry name" value="PHOSPHO-N-ACETYLMURAMOYL-PENTAPEPTIDE-TRANSFERASE"/>
    <property type="match status" value="1"/>
</dbReference>